<dbReference type="EMBL" id="NEVH01025133">
    <property type="protein sequence ID" value="PNF15912.1"/>
    <property type="molecule type" value="Genomic_DNA"/>
</dbReference>
<keyword evidence="6 11" id="KW-0808">Transferase</keyword>
<comment type="caution">
    <text evidence="12">The sequence shown here is derived from an EMBL/GenBank/DDBJ whole genome shotgun (WGS) entry which is preliminary data.</text>
</comment>
<organism evidence="12 13">
    <name type="scientific">Cryptotermes secundus</name>
    <dbReference type="NCBI Taxonomy" id="105785"/>
    <lineage>
        <taxon>Eukaryota</taxon>
        <taxon>Metazoa</taxon>
        <taxon>Ecdysozoa</taxon>
        <taxon>Arthropoda</taxon>
        <taxon>Hexapoda</taxon>
        <taxon>Insecta</taxon>
        <taxon>Pterygota</taxon>
        <taxon>Neoptera</taxon>
        <taxon>Polyneoptera</taxon>
        <taxon>Dictyoptera</taxon>
        <taxon>Blattodea</taxon>
        <taxon>Blattoidea</taxon>
        <taxon>Termitoidae</taxon>
        <taxon>Kalotermitidae</taxon>
        <taxon>Cryptotermitinae</taxon>
        <taxon>Cryptotermes</taxon>
    </lineage>
</organism>
<comment type="pathway">
    <text evidence="2 11">Glycolipid biosynthesis; glycosylphosphatidylinositol-anchor biosynthesis.</text>
</comment>
<evidence type="ECO:0000313" key="12">
    <source>
        <dbReference type="EMBL" id="PNF15911.1"/>
    </source>
</evidence>
<feature type="transmembrane region" description="Helical" evidence="11">
    <location>
        <begin position="355"/>
        <end position="373"/>
    </location>
</feature>
<keyword evidence="10 11" id="KW-0472">Membrane</keyword>
<dbReference type="Pfam" id="PF04188">
    <property type="entry name" value="Mannosyl_trans2"/>
    <property type="match status" value="1"/>
</dbReference>
<evidence type="ECO:0000256" key="3">
    <source>
        <dbReference type="ARBA" id="ARBA00008698"/>
    </source>
</evidence>
<dbReference type="GO" id="GO:0031501">
    <property type="term" value="C:mannosyltransferase complex"/>
    <property type="evidence" value="ECO:0007669"/>
    <property type="project" value="TreeGrafter"/>
</dbReference>
<comment type="caution">
    <text evidence="11">Lacks conserved residue(s) required for the propagation of feature annotation.</text>
</comment>
<dbReference type="GO" id="GO:0006506">
    <property type="term" value="P:GPI anchor biosynthetic process"/>
    <property type="evidence" value="ECO:0007669"/>
    <property type="project" value="UniProtKB-UniPathway"/>
</dbReference>
<sequence length="549" mass="63532">MLTPHKKVVWFAVISRFFILFLSAVFNFIIPDHDADAFRSPRDPNDVERSSLDVFVKYLFGGLVNWDAQYFIHIALYGYTYENCLAFFPLYPLSIRLLAGCLYYILGGFISHYFVFILSSVVVNFITFVLSASVLYRLSLQVLKHEQLAYKAAVLFCVNPASIFFVAPYSETLFSCLTFYGMLMCGSGSAKNFSVGCGLPFGLGAVQRSNGILNLGFIVHEKMKHFFKFVMPDIVTKARRLDSVLLVPLLLTTPVIFLISFVGEIIVSITPFLMFQGYGYYKFCIVREHNLPDFIVSYAETNGLRLPGTTSWKHLVDHKDNWCNSSVPLAYSYVQDHYWNVGFLRYYHWKQIPNFLLAMPIILIILTHAYRFIKQHPHLCYTFGLWEDEFYTDPKVKEKFKVKMKQNKIKFAPQMFVYVVHVVFLTVFCILCVHVQVTTRIITSASPVLYWFTAYHFIKMPVFIEEEEEENVAGRNTVHFASRLCRISSHKQGNAFEEGVDSLENLQSRWKVFILTDPAPSREAKLIQYYYLSYIIFGAALFSNFFPWT</sequence>
<dbReference type="EMBL" id="NEVH01025133">
    <property type="protein sequence ID" value="PNF15911.1"/>
    <property type="molecule type" value="Genomic_DNA"/>
</dbReference>
<dbReference type="STRING" id="105785.A0A2J7PHV7"/>
<dbReference type="EC" id="2.4.1.-" evidence="11"/>
<keyword evidence="4 11" id="KW-0337">GPI-anchor biosynthesis</keyword>
<keyword evidence="5 11" id="KW-0328">Glycosyltransferase</keyword>
<evidence type="ECO:0000256" key="8">
    <source>
        <dbReference type="ARBA" id="ARBA00022824"/>
    </source>
</evidence>
<name>A0A2J7PHV7_9NEOP</name>
<evidence type="ECO:0000256" key="7">
    <source>
        <dbReference type="ARBA" id="ARBA00022692"/>
    </source>
</evidence>
<feature type="transmembrane region" description="Helical" evidence="11">
    <location>
        <begin position="529"/>
        <end position="548"/>
    </location>
</feature>
<dbReference type="GO" id="GO:0005789">
    <property type="term" value="C:endoplasmic reticulum membrane"/>
    <property type="evidence" value="ECO:0007669"/>
    <property type="project" value="UniProtKB-SubCell"/>
</dbReference>
<gene>
    <name evidence="12" type="primary">Pigv_6</name>
    <name evidence="12" type="ORF">B7P43_G07984</name>
</gene>
<dbReference type="EMBL" id="NEVH01025133">
    <property type="protein sequence ID" value="PNF15910.1"/>
    <property type="molecule type" value="Genomic_DNA"/>
</dbReference>
<feature type="transmembrane region" description="Helical" evidence="11">
    <location>
        <begin position="255"/>
        <end position="275"/>
    </location>
</feature>
<dbReference type="OrthoDB" id="10252502at2759"/>
<evidence type="ECO:0000313" key="13">
    <source>
        <dbReference type="Proteomes" id="UP000235965"/>
    </source>
</evidence>
<feature type="transmembrane region" description="Helical" evidence="11">
    <location>
        <begin position="9"/>
        <end position="30"/>
    </location>
</feature>
<dbReference type="FunCoup" id="A0A2J7PHV7">
    <property type="interactions" value="539"/>
</dbReference>
<dbReference type="PANTHER" id="PTHR12468:SF2">
    <property type="entry name" value="GPI MANNOSYLTRANSFERASE 2"/>
    <property type="match status" value="1"/>
</dbReference>
<comment type="similarity">
    <text evidence="3 11">Belongs to the PIGV family.</text>
</comment>
<keyword evidence="7 11" id="KW-0812">Transmembrane</keyword>
<feature type="transmembrane region" description="Helical" evidence="11">
    <location>
        <begin position="112"/>
        <end position="136"/>
    </location>
</feature>
<keyword evidence="13" id="KW-1185">Reference proteome</keyword>
<proteinExistence type="inferred from homology"/>
<dbReference type="GO" id="GO:0000009">
    <property type="term" value="F:alpha-1,6-mannosyltransferase activity"/>
    <property type="evidence" value="ECO:0007669"/>
    <property type="project" value="InterPro"/>
</dbReference>
<evidence type="ECO:0000256" key="2">
    <source>
        <dbReference type="ARBA" id="ARBA00004687"/>
    </source>
</evidence>
<keyword evidence="9 11" id="KW-1133">Transmembrane helix</keyword>
<evidence type="ECO:0000256" key="5">
    <source>
        <dbReference type="ARBA" id="ARBA00022676"/>
    </source>
</evidence>
<feature type="transmembrane region" description="Helical" evidence="11">
    <location>
        <begin position="86"/>
        <end position="106"/>
    </location>
</feature>
<keyword evidence="8 11" id="KW-0256">Endoplasmic reticulum</keyword>
<evidence type="ECO:0000256" key="10">
    <source>
        <dbReference type="ARBA" id="ARBA00023136"/>
    </source>
</evidence>
<dbReference type="EMBL" id="NEVH01025133">
    <property type="protein sequence ID" value="PNF15906.1"/>
    <property type="molecule type" value="Genomic_DNA"/>
</dbReference>
<evidence type="ECO:0000256" key="6">
    <source>
        <dbReference type="ARBA" id="ARBA00022679"/>
    </source>
</evidence>
<dbReference type="Proteomes" id="UP000235965">
    <property type="component" value="Unassembled WGS sequence"/>
</dbReference>
<evidence type="ECO:0000256" key="4">
    <source>
        <dbReference type="ARBA" id="ARBA00022502"/>
    </source>
</evidence>
<dbReference type="EMBL" id="NEVH01025133">
    <property type="protein sequence ID" value="PNF15913.1"/>
    <property type="molecule type" value="Genomic_DNA"/>
</dbReference>
<comment type="subcellular location">
    <subcellularLocation>
        <location evidence="1 11">Endoplasmic reticulum membrane</location>
        <topology evidence="1 11">Multi-pass membrane protein</topology>
    </subcellularLocation>
</comment>
<evidence type="ECO:0000256" key="9">
    <source>
        <dbReference type="ARBA" id="ARBA00022989"/>
    </source>
</evidence>
<reference evidence="12 13" key="1">
    <citation type="submission" date="2017-12" db="EMBL/GenBank/DDBJ databases">
        <title>Hemimetabolous genomes reveal molecular basis of termite eusociality.</title>
        <authorList>
            <person name="Harrison M.C."/>
            <person name="Jongepier E."/>
            <person name="Robertson H.M."/>
            <person name="Arning N."/>
            <person name="Bitard-Feildel T."/>
            <person name="Chao H."/>
            <person name="Childers C.P."/>
            <person name="Dinh H."/>
            <person name="Doddapaneni H."/>
            <person name="Dugan S."/>
            <person name="Gowin J."/>
            <person name="Greiner C."/>
            <person name="Han Y."/>
            <person name="Hu H."/>
            <person name="Hughes D.S.T."/>
            <person name="Huylmans A.-K."/>
            <person name="Kemena C."/>
            <person name="Kremer L.P.M."/>
            <person name="Lee S.L."/>
            <person name="Lopez-Ezquerra A."/>
            <person name="Mallet L."/>
            <person name="Monroy-Kuhn J.M."/>
            <person name="Moser A."/>
            <person name="Murali S.C."/>
            <person name="Muzny D.M."/>
            <person name="Otani S."/>
            <person name="Piulachs M.-D."/>
            <person name="Poelchau M."/>
            <person name="Qu J."/>
            <person name="Schaub F."/>
            <person name="Wada-Katsumata A."/>
            <person name="Worley K.C."/>
            <person name="Xie Q."/>
            <person name="Ylla G."/>
            <person name="Poulsen M."/>
            <person name="Gibbs R.A."/>
            <person name="Schal C."/>
            <person name="Richards S."/>
            <person name="Belles X."/>
            <person name="Korb J."/>
            <person name="Bornberg-Bauer E."/>
        </authorList>
    </citation>
    <scope>NUCLEOTIDE SEQUENCE [LARGE SCALE GENOMIC DNA]</scope>
    <source>
        <tissue evidence="12">Whole body</tissue>
    </source>
</reference>
<dbReference type="GO" id="GO:0004376">
    <property type="term" value="F:GPI mannosyltransferase activity"/>
    <property type="evidence" value="ECO:0007669"/>
    <property type="project" value="InterPro"/>
</dbReference>
<feature type="transmembrane region" description="Helical" evidence="11">
    <location>
        <begin position="415"/>
        <end position="435"/>
    </location>
</feature>
<protein>
    <recommendedName>
        <fullName evidence="11">GPI mannosyltransferase 2</fullName>
        <ecNumber evidence="11">2.4.1.-</ecNumber>
    </recommendedName>
</protein>
<dbReference type="EMBL" id="NEVH01025133">
    <property type="protein sequence ID" value="PNF15908.1"/>
    <property type="molecule type" value="Genomic_DNA"/>
</dbReference>
<dbReference type="InterPro" id="IPR007315">
    <property type="entry name" value="PIG-V/Gpi18"/>
</dbReference>
<evidence type="ECO:0000256" key="1">
    <source>
        <dbReference type="ARBA" id="ARBA00004477"/>
    </source>
</evidence>
<dbReference type="EMBL" id="NEVH01025133">
    <property type="protein sequence ID" value="PNF15909.1"/>
    <property type="molecule type" value="Genomic_DNA"/>
</dbReference>
<dbReference type="PANTHER" id="PTHR12468">
    <property type="entry name" value="GPI MANNOSYLTRANSFERASE 2"/>
    <property type="match status" value="1"/>
</dbReference>
<dbReference type="AlphaFoldDB" id="A0A2J7PHV7"/>
<dbReference type="InParanoid" id="A0A2J7PHV7"/>
<comment type="function">
    <text evidence="11">Mannosyltransferase involved in glycosylphosphatidylinositol-anchor biosynthesis.</text>
</comment>
<dbReference type="UniPathway" id="UPA00196"/>
<evidence type="ECO:0000256" key="11">
    <source>
        <dbReference type="RuleBase" id="RU363112"/>
    </source>
</evidence>
<accession>A0A2J7PHV7</accession>